<feature type="compositionally biased region" description="Basic and acidic residues" evidence="5">
    <location>
        <begin position="348"/>
        <end position="367"/>
    </location>
</feature>
<dbReference type="GO" id="GO:0005886">
    <property type="term" value="C:plasma membrane"/>
    <property type="evidence" value="ECO:0007669"/>
    <property type="project" value="TreeGrafter"/>
</dbReference>
<protein>
    <submittedName>
        <fullName evidence="7">Magnesium/cobalt efflux protein</fullName>
    </submittedName>
</protein>
<dbReference type="SUPFAM" id="SSF54631">
    <property type="entry name" value="CBS-domain pair"/>
    <property type="match status" value="1"/>
</dbReference>
<evidence type="ECO:0000313" key="7">
    <source>
        <dbReference type="EMBL" id="PWE29080.1"/>
    </source>
</evidence>
<accession>A0A2U2CB35</accession>
<keyword evidence="8" id="KW-1185">Reference proteome</keyword>
<dbReference type="SUPFAM" id="SSF56176">
    <property type="entry name" value="FAD-binding/transporter-associated domain-like"/>
    <property type="match status" value="1"/>
</dbReference>
<keyword evidence="3 4" id="KW-0129">CBS domain</keyword>
<feature type="region of interest" description="Disordered" evidence="5">
    <location>
        <begin position="1"/>
        <end position="27"/>
    </location>
</feature>
<dbReference type="PANTHER" id="PTHR22777">
    <property type="entry name" value="HEMOLYSIN-RELATED"/>
    <property type="match status" value="1"/>
</dbReference>
<name>A0A2U2CB35_9RHOB</name>
<dbReference type="CDD" id="cd04590">
    <property type="entry name" value="CBS_pair_CorC_HlyC_assoc"/>
    <property type="match status" value="1"/>
</dbReference>
<comment type="caution">
    <text evidence="7">The sequence shown here is derived from an EMBL/GenBank/DDBJ whole genome shotgun (WGS) entry which is preliminary data.</text>
</comment>
<feature type="region of interest" description="Disordered" evidence="5">
    <location>
        <begin position="291"/>
        <end position="367"/>
    </location>
</feature>
<dbReference type="InterPro" id="IPR046342">
    <property type="entry name" value="CBS_dom_sf"/>
</dbReference>
<dbReference type="GO" id="GO:0050660">
    <property type="term" value="F:flavin adenine dinucleotide binding"/>
    <property type="evidence" value="ECO:0007669"/>
    <property type="project" value="InterPro"/>
</dbReference>
<organism evidence="7 8">
    <name type="scientific">Pararhodobacter marinus</name>
    <dbReference type="NCBI Taxonomy" id="2184063"/>
    <lineage>
        <taxon>Bacteria</taxon>
        <taxon>Pseudomonadati</taxon>
        <taxon>Pseudomonadota</taxon>
        <taxon>Alphaproteobacteria</taxon>
        <taxon>Rhodobacterales</taxon>
        <taxon>Paracoccaceae</taxon>
        <taxon>Pararhodobacter</taxon>
    </lineage>
</organism>
<evidence type="ECO:0000256" key="4">
    <source>
        <dbReference type="PROSITE-ProRule" id="PRU00703"/>
    </source>
</evidence>
<dbReference type="OrthoDB" id="9797674at2"/>
<evidence type="ECO:0000259" key="6">
    <source>
        <dbReference type="PROSITE" id="PS51371"/>
    </source>
</evidence>
<dbReference type="AlphaFoldDB" id="A0A2U2CB35"/>
<comment type="similarity">
    <text evidence="1">Belongs to the UPF0053 family. Hemolysin C subfamily.</text>
</comment>
<feature type="compositionally biased region" description="Low complexity" evidence="5">
    <location>
        <begin position="321"/>
        <end position="338"/>
    </location>
</feature>
<dbReference type="InterPro" id="IPR000644">
    <property type="entry name" value="CBS_dom"/>
</dbReference>
<dbReference type="Gene3D" id="3.10.580.10">
    <property type="entry name" value="CBS-domain"/>
    <property type="match status" value="1"/>
</dbReference>
<feature type="domain" description="CBS" evidence="6">
    <location>
        <begin position="76"/>
        <end position="136"/>
    </location>
</feature>
<evidence type="ECO:0000313" key="8">
    <source>
        <dbReference type="Proteomes" id="UP000244940"/>
    </source>
</evidence>
<dbReference type="Gene3D" id="3.30.465.10">
    <property type="match status" value="1"/>
</dbReference>
<proteinExistence type="inferred from homology"/>
<dbReference type="InterPro" id="IPR016169">
    <property type="entry name" value="FAD-bd_PCMH_sub2"/>
</dbReference>
<evidence type="ECO:0000256" key="2">
    <source>
        <dbReference type="ARBA" id="ARBA00022737"/>
    </source>
</evidence>
<dbReference type="SMART" id="SM01091">
    <property type="entry name" value="CorC_HlyC"/>
    <property type="match status" value="1"/>
</dbReference>
<dbReference type="FunFam" id="3.10.580.10:FF:000002">
    <property type="entry name" value="Magnesium/cobalt efflux protein CorC"/>
    <property type="match status" value="1"/>
</dbReference>
<feature type="domain" description="CBS" evidence="6">
    <location>
        <begin position="141"/>
        <end position="201"/>
    </location>
</feature>
<dbReference type="EMBL" id="QEYD01000005">
    <property type="protein sequence ID" value="PWE29080.1"/>
    <property type="molecule type" value="Genomic_DNA"/>
</dbReference>
<keyword evidence="2" id="KW-0677">Repeat</keyword>
<dbReference type="PROSITE" id="PS51371">
    <property type="entry name" value="CBS"/>
    <property type="match status" value="2"/>
</dbReference>
<dbReference type="Pfam" id="PF03471">
    <property type="entry name" value="CorC_HlyC"/>
    <property type="match status" value="1"/>
</dbReference>
<dbReference type="InterPro" id="IPR044751">
    <property type="entry name" value="Ion_transp-like_CBS"/>
</dbReference>
<dbReference type="InterPro" id="IPR036318">
    <property type="entry name" value="FAD-bd_PCMH-like_sf"/>
</dbReference>
<dbReference type="InterPro" id="IPR005170">
    <property type="entry name" value="Transptr-assoc_dom"/>
</dbReference>
<sequence>MSDISSGAPASVDSADGDDQSTDGNSGNRGLLARLFEALTPHEAQSEAENALSASMRQVLPGLANLRRLRVADVSIPKAEIVAIPEDIGREDLIDVFRESGFSRLPVYSDTLDKPIGLLLLKDLVLKRGFDLGGEVDIAALLRPMLYVPPSMPLIVLLQKMQTERTHMALVIDEYGGVDGLVTIEDLLEQVVGQIDDEHDTEDEHLWSAESEDTWLIQARAMLDDLHDALGIDLRDGIEDEEIDTMGGVVYVLLGRVPARGEVIEHPAGHEIEVLDADPRRVKRVRLRRAGASEGLGDKPARQAGAQALPTATEETDPAQPGARPSRPATAPRAADPAQTGPAGEGAQNRDTDLTPDRVTRPATDRA</sequence>
<dbReference type="GeneID" id="94365165"/>
<reference evidence="7 8" key="1">
    <citation type="submission" date="2018-05" db="EMBL/GenBank/DDBJ databases">
        <title>Pararhodobacter marina sp. nov., isolated from deep-sea water of the Indian Ocean.</title>
        <authorList>
            <person name="Lai Q.Sr."/>
            <person name="Liu X."/>
            <person name="Shao Z."/>
        </authorList>
    </citation>
    <scope>NUCLEOTIDE SEQUENCE [LARGE SCALE GENOMIC DNA]</scope>
    <source>
        <strain evidence="7 8">CIC4N-9</strain>
    </source>
</reference>
<evidence type="ECO:0000256" key="3">
    <source>
        <dbReference type="ARBA" id="ARBA00023122"/>
    </source>
</evidence>
<gene>
    <name evidence="7" type="ORF">C4N9_09705</name>
</gene>
<evidence type="ECO:0000256" key="5">
    <source>
        <dbReference type="SAM" id="MobiDB-lite"/>
    </source>
</evidence>
<evidence type="ECO:0000256" key="1">
    <source>
        <dbReference type="ARBA" id="ARBA00006446"/>
    </source>
</evidence>
<dbReference type="Proteomes" id="UP000244940">
    <property type="component" value="Unassembled WGS sequence"/>
</dbReference>
<dbReference type="RefSeq" id="WP_109533129.1">
    <property type="nucleotide sequence ID" value="NZ_QEYD01000005.1"/>
</dbReference>
<dbReference type="PANTHER" id="PTHR22777:SF27">
    <property type="entry name" value="MAGNESIUM AND COBALT EFFLUX PROTEIN CORC"/>
    <property type="match status" value="1"/>
</dbReference>
<dbReference type="Pfam" id="PF00571">
    <property type="entry name" value="CBS"/>
    <property type="match status" value="2"/>
</dbReference>
<dbReference type="SMART" id="SM00116">
    <property type="entry name" value="CBS"/>
    <property type="match status" value="2"/>
</dbReference>